<dbReference type="InterPro" id="IPR003959">
    <property type="entry name" value="ATPase_AAA_core"/>
</dbReference>
<evidence type="ECO:0000259" key="17">
    <source>
        <dbReference type="PROSITE" id="PS51787"/>
    </source>
</evidence>
<dbReference type="PROSITE" id="PS51786">
    <property type="entry name" value="LON_PROTEOLYTIC"/>
    <property type="match status" value="1"/>
</dbReference>
<dbReference type="SMART" id="SM00382">
    <property type="entry name" value="AAA"/>
    <property type="match status" value="1"/>
</dbReference>
<dbReference type="PROSITE" id="PS01046">
    <property type="entry name" value="LON_SER"/>
    <property type="match status" value="1"/>
</dbReference>
<dbReference type="GO" id="GO:0006515">
    <property type="term" value="P:protein quality control for misfolded or incompletely synthesized proteins"/>
    <property type="evidence" value="ECO:0007669"/>
    <property type="project" value="UniProtKB-UniRule"/>
</dbReference>
<dbReference type="Gene3D" id="1.20.5.5270">
    <property type="match status" value="1"/>
</dbReference>
<evidence type="ECO:0000313" key="18">
    <source>
        <dbReference type="EMBL" id="OOS25963.1"/>
    </source>
</evidence>
<dbReference type="Gene3D" id="3.30.230.10">
    <property type="match status" value="1"/>
</dbReference>
<evidence type="ECO:0000256" key="1">
    <source>
        <dbReference type="ARBA" id="ARBA00004496"/>
    </source>
</evidence>
<dbReference type="SUPFAM" id="SSF54211">
    <property type="entry name" value="Ribosomal protein S5 domain 2-like"/>
    <property type="match status" value="1"/>
</dbReference>
<evidence type="ECO:0000256" key="15">
    <source>
        <dbReference type="RuleBase" id="RU000591"/>
    </source>
</evidence>
<comment type="subunit">
    <text evidence="10 11">Homohexamer. Organized in a ring with a central cavity.</text>
</comment>
<evidence type="ECO:0000256" key="4">
    <source>
        <dbReference type="ARBA" id="ARBA00022741"/>
    </source>
</evidence>
<feature type="domain" description="Lon proteolytic" evidence="16">
    <location>
        <begin position="609"/>
        <end position="790"/>
    </location>
</feature>
<evidence type="ECO:0000256" key="10">
    <source>
        <dbReference type="HAMAP-Rule" id="MF_01973"/>
    </source>
</evidence>
<evidence type="ECO:0000256" key="13">
    <source>
        <dbReference type="PIRSR" id="PIRSR001174-2"/>
    </source>
</evidence>
<comment type="induction">
    <text evidence="10">By heat shock.</text>
</comment>
<dbReference type="EC" id="3.4.21.53" evidence="10 11"/>
<comment type="caution">
    <text evidence="18">The sequence shown here is derived from an EMBL/GenBank/DDBJ whole genome shotgun (WGS) entry which is preliminary data.</text>
</comment>
<name>A0A1T0CUF2_9GAMM</name>
<comment type="subcellular location">
    <subcellularLocation>
        <location evidence="1 10 11">Cytoplasm</location>
    </subcellularLocation>
</comment>
<keyword evidence="19" id="KW-1185">Reference proteome</keyword>
<feature type="domain" description="Lon N-terminal" evidence="17">
    <location>
        <begin position="11"/>
        <end position="212"/>
    </location>
</feature>
<evidence type="ECO:0000256" key="11">
    <source>
        <dbReference type="PIRNR" id="PIRNR001174"/>
    </source>
</evidence>
<comment type="catalytic activity">
    <reaction evidence="9 10 11 14">
        <text>Hydrolysis of proteins in presence of ATP.</text>
        <dbReference type="EC" id="3.4.21.53"/>
    </reaction>
</comment>
<dbReference type="Gene3D" id="1.10.8.60">
    <property type="match status" value="1"/>
</dbReference>
<dbReference type="GO" id="GO:0005524">
    <property type="term" value="F:ATP binding"/>
    <property type="evidence" value="ECO:0007669"/>
    <property type="project" value="UniProtKB-UniRule"/>
</dbReference>
<dbReference type="InterPro" id="IPR054594">
    <property type="entry name" value="Lon_lid"/>
</dbReference>
<feature type="active site" evidence="10 12">
    <location>
        <position position="696"/>
    </location>
</feature>
<evidence type="ECO:0000256" key="8">
    <source>
        <dbReference type="ARBA" id="ARBA00023016"/>
    </source>
</evidence>
<comment type="function">
    <text evidence="10">ATP-dependent serine protease that mediates the selective degradation of mutant and abnormal proteins as well as certain short-lived regulatory proteins. Required for cellular homeostasis and for survival from DNA damage and developmental changes induced by stress. Degrades polypeptides processively to yield small peptide fragments that are 5 to 10 amino acids long. Binds to DNA in a double-stranded, site-specific manner.</text>
</comment>
<keyword evidence="6 10" id="KW-0720">Serine protease</keyword>
<evidence type="ECO:0000313" key="19">
    <source>
        <dbReference type="Proteomes" id="UP000189800"/>
    </source>
</evidence>
<dbReference type="InterPro" id="IPR015947">
    <property type="entry name" value="PUA-like_sf"/>
</dbReference>
<dbReference type="CDD" id="cd19500">
    <property type="entry name" value="RecA-like_Lon"/>
    <property type="match status" value="1"/>
</dbReference>
<protein>
    <recommendedName>
        <fullName evidence="10 11">Lon protease</fullName>
        <ecNumber evidence="10 11">3.4.21.53</ecNumber>
    </recommendedName>
    <alternativeName>
        <fullName evidence="10">ATP-dependent protease La</fullName>
    </alternativeName>
</protein>
<keyword evidence="3 10" id="KW-0645">Protease</keyword>
<feature type="binding site" evidence="10 13">
    <location>
        <begin position="365"/>
        <end position="372"/>
    </location>
    <ligand>
        <name>ATP</name>
        <dbReference type="ChEBI" id="CHEBI:30616"/>
    </ligand>
</feature>
<dbReference type="Proteomes" id="UP000189800">
    <property type="component" value="Unassembled WGS sequence"/>
</dbReference>
<dbReference type="NCBIfam" id="TIGR00763">
    <property type="entry name" value="lon"/>
    <property type="match status" value="1"/>
</dbReference>
<dbReference type="HAMAP" id="MF_01973">
    <property type="entry name" value="lon_bact"/>
    <property type="match status" value="1"/>
</dbReference>
<dbReference type="GO" id="GO:0005737">
    <property type="term" value="C:cytoplasm"/>
    <property type="evidence" value="ECO:0007669"/>
    <property type="project" value="UniProtKB-SubCell"/>
</dbReference>
<dbReference type="NCBIfam" id="NF008053">
    <property type="entry name" value="PRK10787.1"/>
    <property type="match status" value="1"/>
</dbReference>
<dbReference type="Pfam" id="PF00004">
    <property type="entry name" value="AAA"/>
    <property type="match status" value="1"/>
</dbReference>
<dbReference type="InterPro" id="IPR020568">
    <property type="entry name" value="Ribosomal_Su5_D2-typ_SF"/>
</dbReference>
<dbReference type="Pfam" id="PF22667">
    <property type="entry name" value="Lon_lid"/>
    <property type="match status" value="1"/>
</dbReference>
<dbReference type="Pfam" id="PF05362">
    <property type="entry name" value="Lon_C"/>
    <property type="match status" value="1"/>
</dbReference>
<evidence type="ECO:0000256" key="12">
    <source>
        <dbReference type="PIRSR" id="PIRSR001174-1"/>
    </source>
</evidence>
<keyword evidence="2 10" id="KW-0963">Cytoplasm</keyword>
<keyword evidence="4 10" id="KW-0547">Nucleotide-binding</keyword>
<dbReference type="PRINTS" id="PR00830">
    <property type="entry name" value="ENDOLAPTASE"/>
</dbReference>
<evidence type="ECO:0000256" key="9">
    <source>
        <dbReference type="ARBA" id="ARBA00050665"/>
    </source>
</evidence>
<evidence type="ECO:0000259" key="16">
    <source>
        <dbReference type="PROSITE" id="PS51786"/>
    </source>
</evidence>
<organism evidence="18 19">
    <name type="scientific">Moraxella pluranimalium</name>
    <dbReference type="NCBI Taxonomy" id="470453"/>
    <lineage>
        <taxon>Bacteria</taxon>
        <taxon>Pseudomonadati</taxon>
        <taxon>Pseudomonadota</taxon>
        <taxon>Gammaproteobacteria</taxon>
        <taxon>Moraxellales</taxon>
        <taxon>Moraxellaceae</taxon>
        <taxon>Moraxella</taxon>
    </lineage>
</organism>
<dbReference type="GO" id="GO:0043565">
    <property type="term" value="F:sequence-specific DNA binding"/>
    <property type="evidence" value="ECO:0007669"/>
    <property type="project" value="UniProtKB-UniRule"/>
</dbReference>
<feature type="active site" evidence="10 12">
    <location>
        <position position="739"/>
    </location>
</feature>
<dbReference type="Gene3D" id="2.30.130.40">
    <property type="entry name" value="LON domain-like"/>
    <property type="match status" value="1"/>
</dbReference>
<dbReference type="RefSeq" id="WP_078253184.1">
    <property type="nucleotide sequence ID" value="NZ_MUYU01000005.1"/>
</dbReference>
<evidence type="ECO:0000256" key="7">
    <source>
        <dbReference type="ARBA" id="ARBA00022840"/>
    </source>
</evidence>
<keyword evidence="5 10" id="KW-0378">Hydrolase</keyword>
<dbReference type="OrthoDB" id="9803599at2"/>
<dbReference type="InterPro" id="IPR027417">
    <property type="entry name" value="P-loop_NTPase"/>
</dbReference>
<dbReference type="InterPro" id="IPR008269">
    <property type="entry name" value="Lon_proteolytic"/>
</dbReference>
<dbReference type="FunFam" id="3.40.50.300:FF:000021">
    <property type="entry name" value="Lon protease homolog"/>
    <property type="match status" value="1"/>
</dbReference>
<evidence type="ECO:0000256" key="6">
    <source>
        <dbReference type="ARBA" id="ARBA00022825"/>
    </source>
</evidence>
<dbReference type="Gene3D" id="3.40.50.300">
    <property type="entry name" value="P-loop containing nucleotide triphosphate hydrolases"/>
    <property type="match status" value="1"/>
</dbReference>
<dbReference type="SUPFAM" id="SSF52540">
    <property type="entry name" value="P-loop containing nucleoside triphosphate hydrolases"/>
    <property type="match status" value="1"/>
</dbReference>
<dbReference type="SMART" id="SM00464">
    <property type="entry name" value="LON"/>
    <property type="match status" value="1"/>
</dbReference>
<dbReference type="SUPFAM" id="SSF88697">
    <property type="entry name" value="PUA domain-like"/>
    <property type="match status" value="1"/>
</dbReference>
<accession>A0A1T0CUF2</accession>
<keyword evidence="7 10" id="KW-0067">ATP-binding</keyword>
<dbReference type="GO" id="GO:0004176">
    <property type="term" value="F:ATP-dependent peptidase activity"/>
    <property type="evidence" value="ECO:0007669"/>
    <property type="project" value="UniProtKB-UniRule"/>
</dbReference>
<keyword evidence="8 10" id="KW-0346">Stress response</keyword>
<evidence type="ECO:0000256" key="14">
    <source>
        <dbReference type="PROSITE-ProRule" id="PRU01122"/>
    </source>
</evidence>
<evidence type="ECO:0000256" key="3">
    <source>
        <dbReference type="ARBA" id="ARBA00022670"/>
    </source>
</evidence>
<evidence type="ECO:0000256" key="2">
    <source>
        <dbReference type="ARBA" id="ARBA00022490"/>
    </source>
</evidence>
<dbReference type="InterPro" id="IPR046336">
    <property type="entry name" value="Lon_prtase_N_sf"/>
</dbReference>
<dbReference type="AlphaFoldDB" id="A0A1T0CUF2"/>
<dbReference type="PANTHER" id="PTHR10046">
    <property type="entry name" value="ATP DEPENDENT LON PROTEASE FAMILY MEMBER"/>
    <property type="match status" value="1"/>
</dbReference>
<dbReference type="Pfam" id="PF02190">
    <property type="entry name" value="LON_substr_bdg"/>
    <property type="match status" value="1"/>
</dbReference>
<dbReference type="InterPro" id="IPR027543">
    <property type="entry name" value="Lon_bac"/>
</dbReference>
<dbReference type="GO" id="GO:0016887">
    <property type="term" value="F:ATP hydrolysis activity"/>
    <property type="evidence" value="ECO:0007669"/>
    <property type="project" value="UniProtKB-UniRule"/>
</dbReference>
<dbReference type="InterPro" id="IPR027065">
    <property type="entry name" value="Lon_Prtase"/>
</dbReference>
<dbReference type="STRING" id="470453.B0680_00975"/>
<sequence>MSKTKKSLEILPLLAVRDVVVYPHMQIALFVGREQSIKAIELAQDVYDGELIVVSQKDSLSEEISTDNLYQFGTRCRIVSTMPHDTDDKCLKVLIEGLSRVHINAITTVDDDPAESLLSSFVPADVEISLSTDDSDARIKTLLELFGEYADNSLRNARELTRVAGKIDNLLELMYFVATRTQLALDKKQQLLESSDAEEYFTILCDYLTSAKTERTIENELQDTVRKQMENNQREYFLNEKMKAIKNELSDLNNGADDDDVELENRLKDADLPDDVRKKAESEFRKLKMMPATSSEASVVRGYVEWILDTPWNKASKVSINLDKAKETLDKDHYGLDDVKDRILEYLAVQSRVKQIRGPILCLVGPPGVGKTSLGESIARATGRKFVRMALGGVRDEAEIRGHRRTYIGAMPGKIVQSLSKVEVKNPLFLLDEIDKMAQDFRGDPASALLEVLDPSQNKAFNDHYLDLDLDLSQVMFICTANSMNIPPALLDRMEVIRLPGYTEDEKLAIANNYLVPKALEQNGLKDSELDITDDAITSIIRHYTREAGVRNLEREINKISRKAVRAQVETHGTKPKKGAVVNTLHITDDNISEYLGVKPFDYGLAEKDPEVGRITGLAWTSVGGELLTIESATMQGKGELVFTGSLGDVMKESIRAAMSVVRAGGERFGIDYEKFKNTDLHIHMPEGATPKDGPSAGIALTTAIVSALTGIAIRADIAMTGEVTLRGKVLRIGGLKEKLLAAHRGGIKQVLIPKSNERDLAEIPDNVKAGLIITPVESIDEVLAVALVEKLRPIPPKAITHDAPSDKVVS</sequence>
<dbReference type="InterPro" id="IPR003593">
    <property type="entry name" value="AAA+_ATPase"/>
</dbReference>
<dbReference type="InterPro" id="IPR004815">
    <property type="entry name" value="Lon_bac/euk-typ"/>
</dbReference>
<dbReference type="PROSITE" id="PS51787">
    <property type="entry name" value="LON_N"/>
    <property type="match status" value="1"/>
</dbReference>
<dbReference type="InterPro" id="IPR014721">
    <property type="entry name" value="Ribsml_uS5_D2-typ_fold_subgr"/>
</dbReference>
<dbReference type="FunFam" id="3.30.230.10:FF:000010">
    <property type="entry name" value="Lon protease"/>
    <property type="match status" value="1"/>
</dbReference>
<dbReference type="FunFam" id="1.20.5.5270:FF:000002">
    <property type="entry name" value="Lon protease homolog"/>
    <property type="match status" value="1"/>
</dbReference>
<dbReference type="EMBL" id="MUYU01000005">
    <property type="protein sequence ID" value="OOS25963.1"/>
    <property type="molecule type" value="Genomic_DNA"/>
</dbReference>
<comment type="similarity">
    <text evidence="10 11 14 15">Belongs to the peptidase S16 family.</text>
</comment>
<gene>
    <name evidence="10" type="primary">lon</name>
    <name evidence="18" type="ORF">B0680_00975</name>
</gene>
<dbReference type="InterPro" id="IPR008268">
    <property type="entry name" value="Peptidase_S16_AS"/>
</dbReference>
<dbReference type="GO" id="GO:0004252">
    <property type="term" value="F:serine-type endopeptidase activity"/>
    <property type="evidence" value="ECO:0007669"/>
    <property type="project" value="UniProtKB-UniRule"/>
</dbReference>
<dbReference type="PIRSF" id="PIRSF001174">
    <property type="entry name" value="Lon_proteas"/>
    <property type="match status" value="1"/>
</dbReference>
<dbReference type="GO" id="GO:0034605">
    <property type="term" value="P:cellular response to heat"/>
    <property type="evidence" value="ECO:0007669"/>
    <property type="project" value="UniProtKB-UniRule"/>
</dbReference>
<evidence type="ECO:0000256" key="5">
    <source>
        <dbReference type="ARBA" id="ARBA00022801"/>
    </source>
</evidence>
<dbReference type="Gene3D" id="1.20.58.1480">
    <property type="match status" value="1"/>
</dbReference>
<proteinExistence type="evidence at transcript level"/>
<reference evidence="18 19" key="1">
    <citation type="submission" date="2017-02" db="EMBL/GenBank/DDBJ databases">
        <title>Draft genome sequence of Moraxella pluranimalium CCUG 54913T type strain.</title>
        <authorList>
            <person name="Salva-Serra F."/>
            <person name="Engstrom-Jakobsson H."/>
            <person name="Thorell K."/>
            <person name="Jaen-Luchoro D."/>
            <person name="Gonzales-Siles L."/>
            <person name="Karlsson R."/>
            <person name="Yazdan S."/>
            <person name="Boulund F."/>
            <person name="Johnning A."/>
            <person name="Engstrand L."/>
            <person name="Kristiansson E."/>
            <person name="Moore E."/>
        </authorList>
    </citation>
    <scope>NUCLEOTIDE SEQUENCE [LARGE SCALE GENOMIC DNA]</scope>
    <source>
        <strain evidence="18 19">CCUG 54913</strain>
    </source>
</reference>
<dbReference type="InterPro" id="IPR003111">
    <property type="entry name" value="Lon_prtase_N"/>
</dbReference>